<comment type="caution">
    <text evidence="7">The sequence shown here is derived from an EMBL/GenBank/DDBJ whole genome shotgun (WGS) entry which is preliminary data.</text>
</comment>
<dbReference type="InterPro" id="IPR058205">
    <property type="entry name" value="D-LDH-like"/>
</dbReference>
<name>I7KL39_9LACO</name>
<evidence type="ECO:0000313" key="8">
    <source>
        <dbReference type="Proteomes" id="UP000009311"/>
    </source>
</evidence>
<evidence type="ECO:0000256" key="2">
    <source>
        <dbReference type="ARBA" id="ARBA00023002"/>
    </source>
</evidence>
<dbReference type="GO" id="GO:0051287">
    <property type="term" value="F:NAD binding"/>
    <property type="evidence" value="ECO:0007669"/>
    <property type="project" value="InterPro"/>
</dbReference>
<dbReference type="CDD" id="cd12186">
    <property type="entry name" value="LDH"/>
    <property type="match status" value="1"/>
</dbReference>
<evidence type="ECO:0000259" key="5">
    <source>
        <dbReference type="Pfam" id="PF00389"/>
    </source>
</evidence>
<dbReference type="EC" id="1.1.1.-" evidence="7"/>
<dbReference type="eggNOG" id="COG1052">
    <property type="taxonomic scope" value="Bacteria"/>
</dbReference>
<dbReference type="PROSITE" id="PS00065">
    <property type="entry name" value="D_2_HYDROXYACID_DH_1"/>
    <property type="match status" value="1"/>
</dbReference>
<comment type="similarity">
    <text evidence="1 4">Belongs to the D-isomer specific 2-hydroxyacid dehydrogenase family.</text>
</comment>
<dbReference type="EMBL" id="CAKD01000017">
    <property type="protein sequence ID" value="CCI85044.1"/>
    <property type="molecule type" value="Genomic_DNA"/>
</dbReference>
<dbReference type="NCBIfam" id="NF006374">
    <property type="entry name" value="PRK08605.1"/>
    <property type="match status" value="1"/>
</dbReference>
<evidence type="ECO:0000256" key="4">
    <source>
        <dbReference type="RuleBase" id="RU003719"/>
    </source>
</evidence>
<evidence type="ECO:0000256" key="1">
    <source>
        <dbReference type="ARBA" id="ARBA00005854"/>
    </source>
</evidence>
<dbReference type="PATRIC" id="fig|1423790.3.peg.655"/>
<dbReference type="Gene3D" id="3.40.50.720">
    <property type="entry name" value="NAD(P)-binding Rossmann-like Domain"/>
    <property type="match status" value="2"/>
</dbReference>
<proteinExistence type="inferred from homology"/>
<feature type="domain" description="D-isomer specific 2-hydroxyacid dehydrogenase catalytic" evidence="5">
    <location>
        <begin position="15"/>
        <end position="330"/>
    </location>
</feature>
<keyword evidence="2 4" id="KW-0560">Oxidoreductase</keyword>
<protein>
    <submittedName>
        <fullName evidence="7">D-2-hydroxyacid dehydrogenase</fullName>
        <ecNumber evidence="7">1.1.1.-</ecNumber>
    </submittedName>
</protein>
<dbReference type="PROSITE" id="PS00671">
    <property type="entry name" value="D_2_HYDROXYACID_DH_3"/>
    <property type="match status" value="1"/>
</dbReference>
<dbReference type="GO" id="GO:0008720">
    <property type="term" value="F:D-lactate dehydrogenase (NAD+) activity"/>
    <property type="evidence" value="ECO:0007669"/>
    <property type="project" value="TreeGrafter"/>
</dbReference>
<dbReference type="RefSeq" id="WP_009559593.1">
    <property type="nucleotide sequence ID" value="NZ_AYZN01000010.1"/>
</dbReference>
<dbReference type="InterPro" id="IPR029753">
    <property type="entry name" value="D-isomer_DH_CS"/>
</dbReference>
<dbReference type="OrthoDB" id="9805416at2"/>
<dbReference type="InterPro" id="IPR006139">
    <property type="entry name" value="D-isomer_2_OHA_DH_cat_dom"/>
</dbReference>
<evidence type="ECO:0000313" key="7">
    <source>
        <dbReference type="EMBL" id="CCI85044.1"/>
    </source>
</evidence>
<organism evidence="7 8">
    <name type="scientific">Lactobacillus pasteurii DSM 23907 = CRBIP 24.76</name>
    <dbReference type="NCBI Taxonomy" id="1423790"/>
    <lineage>
        <taxon>Bacteria</taxon>
        <taxon>Bacillati</taxon>
        <taxon>Bacillota</taxon>
        <taxon>Bacilli</taxon>
        <taxon>Lactobacillales</taxon>
        <taxon>Lactobacillaceae</taxon>
        <taxon>Lactobacillus</taxon>
    </lineage>
</organism>
<dbReference type="AlphaFoldDB" id="I7KL39"/>
<feature type="domain" description="D-isomer specific 2-hydroxyacid dehydrogenase NAD-binding" evidence="6">
    <location>
        <begin position="112"/>
        <end position="298"/>
    </location>
</feature>
<evidence type="ECO:0000259" key="6">
    <source>
        <dbReference type="Pfam" id="PF02826"/>
    </source>
</evidence>
<keyword evidence="8" id="KW-1185">Reference proteome</keyword>
<dbReference type="PROSITE" id="PS00670">
    <property type="entry name" value="D_2_HYDROXYACID_DH_2"/>
    <property type="match status" value="1"/>
</dbReference>
<dbReference type="STRING" id="1423790.BN53_02895"/>
<dbReference type="SUPFAM" id="SSF52283">
    <property type="entry name" value="Formate/glycerate dehydrogenase catalytic domain-like"/>
    <property type="match status" value="1"/>
</dbReference>
<dbReference type="InterPro" id="IPR006140">
    <property type="entry name" value="D-isomer_DH_NAD-bd"/>
</dbReference>
<accession>I7KL39</accession>
<dbReference type="Proteomes" id="UP000009311">
    <property type="component" value="Unassembled WGS sequence"/>
</dbReference>
<dbReference type="PANTHER" id="PTHR43026:SF1">
    <property type="entry name" value="2-HYDROXYACID DEHYDROGENASE HOMOLOG 1-RELATED"/>
    <property type="match status" value="1"/>
</dbReference>
<dbReference type="Pfam" id="PF00389">
    <property type="entry name" value="2-Hacid_dh"/>
    <property type="match status" value="1"/>
</dbReference>
<evidence type="ECO:0000256" key="3">
    <source>
        <dbReference type="ARBA" id="ARBA00023027"/>
    </source>
</evidence>
<dbReference type="SUPFAM" id="SSF51735">
    <property type="entry name" value="NAD(P)-binding Rossmann-fold domains"/>
    <property type="match status" value="1"/>
</dbReference>
<dbReference type="Pfam" id="PF02826">
    <property type="entry name" value="2-Hacid_dh_C"/>
    <property type="match status" value="1"/>
</dbReference>
<reference evidence="7 8" key="1">
    <citation type="submission" date="2012-06" db="EMBL/GenBank/DDBJ databases">
        <title>Draft Genome Sequence of Lactobacillus pasteurii CRBIP 24.76T.</title>
        <authorList>
            <person name="Cousin S."/>
            <person name="Bouchier C."/>
            <person name="Loux V."/>
            <person name="Ma L."/>
            <person name="Creno S."/>
            <person name="Bizet C."/>
            <person name="Clermont D."/>
        </authorList>
    </citation>
    <scope>NUCLEOTIDE SEQUENCE [LARGE SCALE GENOMIC DNA]</scope>
    <source>
        <strain evidence="8">CRBIP 24.76T</strain>
    </source>
</reference>
<dbReference type="InterPro" id="IPR029752">
    <property type="entry name" value="D-isomer_DH_CS1"/>
</dbReference>
<keyword evidence="3" id="KW-0520">NAD</keyword>
<dbReference type="InterPro" id="IPR036291">
    <property type="entry name" value="NAD(P)-bd_dom_sf"/>
</dbReference>
<gene>
    <name evidence="7" type="ORF">BN53_02895</name>
</gene>
<sequence>MKIIIYNIDGKHEELAKEWSKQTGNEIKIVHDLLTPETVELAKDFDGVVVSQVVKVDNAVYPKLREYGIKQISQMSAGVDMYDLDAAKENDIIISNVASYSPESIAEFTVMVGMALVRHLEQTRQNVKEHDFAWENEIRGKVIGQMKVAVIGTGRIGATTGRFFHGFGSEIVGYDLYPNEKLTSFLTYADSVEEAIKDADIVTLHMPATKENFHMFDAEIFSKMKQGAILLNMGRGALVDTKALLAALDSGHLAGAGIDTYENEMPYVPKNLRGQEIDDPILEKLINHPKVIYTPHTAYFTDQALQAIVETALEAAVEVIKTGDTNKRVN</sequence>
<dbReference type="PANTHER" id="PTHR43026">
    <property type="entry name" value="2-HYDROXYACID DEHYDROGENASE HOMOLOG 1-RELATED"/>
    <property type="match status" value="1"/>
</dbReference>